<gene>
    <name evidence="1" type="ORF">SKAU_G00421240</name>
</gene>
<protein>
    <submittedName>
        <fullName evidence="1">Uncharacterized protein</fullName>
    </submittedName>
</protein>
<name>A0A9Q1E6N5_SYNKA</name>
<proteinExistence type="predicted"/>
<organism evidence="1 2">
    <name type="scientific">Synaphobranchus kaupii</name>
    <name type="common">Kaup's arrowtooth eel</name>
    <dbReference type="NCBI Taxonomy" id="118154"/>
    <lineage>
        <taxon>Eukaryota</taxon>
        <taxon>Metazoa</taxon>
        <taxon>Chordata</taxon>
        <taxon>Craniata</taxon>
        <taxon>Vertebrata</taxon>
        <taxon>Euteleostomi</taxon>
        <taxon>Actinopterygii</taxon>
        <taxon>Neopterygii</taxon>
        <taxon>Teleostei</taxon>
        <taxon>Anguilliformes</taxon>
        <taxon>Synaphobranchidae</taxon>
        <taxon>Synaphobranchus</taxon>
    </lineage>
</organism>
<evidence type="ECO:0000313" key="1">
    <source>
        <dbReference type="EMBL" id="KAJ8333228.1"/>
    </source>
</evidence>
<evidence type="ECO:0000313" key="2">
    <source>
        <dbReference type="Proteomes" id="UP001152622"/>
    </source>
</evidence>
<comment type="caution">
    <text evidence="1">The sequence shown here is derived from an EMBL/GenBank/DDBJ whole genome shotgun (WGS) entry which is preliminary data.</text>
</comment>
<accession>A0A9Q1E6N5</accession>
<dbReference type="Proteomes" id="UP001152622">
    <property type="component" value="Chromosome 24"/>
</dbReference>
<reference evidence="1" key="1">
    <citation type="journal article" date="2023" name="Science">
        <title>Genome structures resolve the early diversification of teleost fishes.</title>
        <authorList>
            <person name="Parey E."/>
            <person name="Louis A."/>
            <person name="Montfort J."/>
            <person name="Bouchez O."/>
            <person name="Roques C."/>
            <person name="Iampietro C."/>
            <person name="Lluch J."/>
            <person name="Castinel A."/>
            <person name="Donnadieu C."/>
            <person name="Desvignes T."/>
            <person name="Floi Bucao C."/>
            <person name="Jouanno E."/>
            <person name="Wen M."/>
            <person name="Mejri S."/>
            <person name="Dirks R."/>
            <person name="Jansen H."/>
            <person name="Henkel C."/>
            <person name="Chen W.J."/>
            <person name="Zahm M."/>
            <person name="Cabau C."/>
            <person name="Klopp C."/>
            <person name="Thompson A.W."/>
            <person name="Robinson-Rechavi M."/>
            <person name="Braasch I."/>
            <person name="Lecointre G."/>
            <person name="Bobe J."/>
            <person name="Postlethwait J.H."/>
            <person name="Berthelot C."/>
            <person name="Roest Crollius H."/>
            <person name="Guiguen Y."/>
        </authorList>
    </citation>
    <scope>NUCLEOTIDE SEQUENCE</scope>
    <source>
        <strain evidence="1">WJC10195</strain>
    </source>
</reference>
<dbReference type="EMBL" id="JAINUF010000024">
    <property type="protein sequence ID" value="KAJ8333228.1"/>
    <property type="molecule type" value="Genomic_DNA"/>
</dbReference>
<dbReference type="AlphaFoldDB" id="A0A9Q1E6N5"/>
<sequence length="65" mass="7297">MTKLVKSYVTTTALVMCVGQHSVYVGCWSHCFMRWLADTQRSHGPFSSENTSCKCVLLNKILVKA</sequence>
<keyword evidence="2" id="KW-1185">Reference proteome</keyword>